<dbReference type="NCBIfam" id="TIGR04183">
    <property type="entry name" value="Por_Secre_tail"/>
    <property type="match status" value="1"/>
</dbReference>
<evidence type="ECO:0000313" key="3">
    <source>
        <dbReference type="Proteomes" id="UP001241110"/>
    </source>
</evidence>
<reference evidence="2" key="1">
    <citation type="submission" date="2023-05" db="EMBL/GenBank/DDBJ databases">
        <authorList>
            <person name="Zhang X."/>
        </authorList>
    </citation>
    <scope>NUCLEOTIDE SEQUENCE</scope>
    <source>
        <strain evidence="2">YF14B1</strain>
    </source>
</reference>
<dbReference type="Gene3D" id="2.60.120.260">
    <property type="entry name" value="Galactose-binding domain-like"/>
    <property type="match status" value="2"/>
</dbReference>
<dbReference type="Proteomes" id="UP001241110">
    <property type="component" value="Unassembled WGS sequence"/>
</dbReference>
<organism evidence="2 3">
    <name type="scientific">Xanthocytophaga flava</name>
    <dbReference type="NCBI Taxonomy" id="3048013"/>
    <lineage>
        <taxon>Bacteria</taxon>
        <taxon>Pseudomonadati</taxon>
        <taxon>Bacteroidota</taxon>
        <taxon>Cytophagia</taxon>
        <taxon>Cytophagales</taxon>
        <taxon>Rhodocytophagaceae</taxon>
        <taxon>Xanthocytophaga</taxon>
    </lineage>
</organism>
<dbReference type="SUPFAM" id="SSF49785">
    <property type="entry name" value="Galactose-binding domain-like"/>
    <property type="match status" value="1"/>
</dbReference>
<evidence type="ECO:0000313" key="2">
    <source>
        <dbReference type="EMBL" id="MDJ1485664.1"/>
    </source>
</evidence>
<dbReference type="RefSeq" id="WP_313988525.1">
    <property type="nucleotide sequence ID" value="NZ_JASJOS010000022.1"/>
</dbReference>
<comment type="caution">
    <text evidence="2">The sequence shown here is derived from an EMBL/GenBank/DDBJ whole genome shotgun (WGS) entry which is preliminary data.</text>
</comment>
<dbReference type="InterPro" id="IPR026444">
    <property type="entry name" value="Secre_tail"/>
</dbReference>
<dbReference type="EMBL" id="JASJOS010000022">
    <property type="protein sequence ID" value="MDJ1485664.1"/>
    <property type="molecule type" value="Genomic_DNA"/>
</dbReference>
<dbReference type="AlphaFoldDB" id="A0AAE3QZM8"/>
<feature type="domain" description="Secretion system C-terminal sorting" evidence="1">
    <location>
        <begin position="789"/>
        <end position="862"/>
    </location>
</feature>
<protein>
    <submittedName>
        <fullName evidence="2">T9SS type A sorting domain-containing protein</fullName>
    </submittedName>
</protein>
<name>A0AAE3QZM8_9BACT</name>
<dbReference type="Pfam" id="PF18962">
    <property type="entry name" value="Por_Secre_tail"/>
    <property type="match status" value="1"/>
</dbReference>
<proteinExistence type="predicted"/>
<evidence type="ECO:0000259" key="1">
    <source>
        <dbReference type="Pfam" id="PF18962"/>
    </source>
</evidence>
<sequence>MQHFFTRFSLAYIQKIVLLVLCILVGVKIQAQNLIVNGDFSNGNASFTSEYTYTTQPTNNTNYSQGLGPEGRYTVGTNPKYYHQDFCALTTEGVRSPISGGNMLIGNGYNGSSKKLWTQTVALQANTNYKLTFYAMSLAGANTLLFGLYGNCTRLGQDIDVGNTCAWTLYTMTFNSGVLTSLELSLRNISVNASGNDIAVDDIILVKDNPVSNYATISDDFIWQGYTTDWTNADNWGSCTVPTCSDDVVIPTGLTNYPILASNTTGAVRSITIQSGAKVTLNSGSELQVCGNLLNSGTIASSSTATITMMGTTDQTISGSSSSDQYVNLKINKNSGYVIPSNTIYISNTLNLTKGLIKTNSYEVYLTNILASPAAVTNFSSASYVYGNLRRAIGSSANRVSNPSFTSSLTDWTTTGSTSAAYTETSNAYSGSSSTRHLTHYSASNSWNVKTYQTFTGIPNGTYTLSAWVLDGNNDNSYMYASGYGGSTLTQDITNSNWRQITITGIVVTNGSCEIGFYTSGGRNRYIYVDDVSFTQTDVATDYDYPIGDATRYERLRMSVTSDLNVSSVLGFFTWGTLSGTSGLPLVEGLNVFSFLAQDGYWTLEPNTTPAASARYNITLYLPTYPRGSGPLTFAKRTNASSPWTFNNSSVVGDYSIKTQYGRSGFSTFSQIGIISGTPVSLPVSYLSFNGYATEHKQVELKWITSSEENSHMFNVERSSDGKIYTQIGSVVAAGNSSVPLTYSFLDSSPQTGVNYYRLNQIDRDGSSSYSKVVTVKIGQGNGGYSFMLYPNPSDGQSLYLQTDYSGKALLNLYTIQGVCVKSIQLEVGSGETLLPVSGLSSGAYLMQINTEKQVSHQKLIIK</sequence>
<accession>A0AAE3QZM8</accession>
<dbReference type="InterPro" id="IPR008979">
    <property type="entry name" value="Galactose-bd-like_sf"/>
</dbReference>
<gene>
    <name evidence="2" type="ORF">QNI16_34565</name>
</gene>